<evidence type="ECO:0000313" key="2">
    <source>
        <dbReference type="Proteomes" id="UP000824088"/>
    </source>
</evidence>
<dbReference type="EMBL" id="DVMN01000110">
    <property type="protein sequence ID" value="HIU21779.1"/>
    <property type="molecule type" value="Genomic_DNA"/>
</dbReference>
<reference evidence="1" key="2">
    <citation type="journal article" date="2021" name="PeerJ">
        <title>Extensive microbial diversity within the chicken gut microbiome revealed by metagenomics and culture.</title>
        <authorList>
            <person name="Gilroy R."/>
            <person name="Ravi A."/>
            <person name="Getino M."/>
            <person name="Pursley I."/>
            <person name="Horton D.L."/>
            <person name="Alikhan N.F."/>
            <person name="Baker D."/>
            <person name="Gharbi K."/>
            <person name="Hall N."/>
            <person name="Watson M."/>
            <person name="Adriaenssens E.M."/>
            <person name="Foster-Nyarko E."/>
            <person name="Jarju S."/>
            <person name="Secka A."/>
            <person name="Antonio M."/>
            <person name="Oren A."/>
            <person name="Chaudhuri R.R."/>
            <person name="La Ragione R."/>
            <person name="Hildebrand F."/>
            <person name="Pallen M.J."/>
        </authorList>
    </citation>
    <scope>NUCLEOTIDE SEQUENCE</scope>
    <source>
        <strain evidence="1">1063</strain>
    </source>
</reference>
<dbReference type="Proteomes" id="UP000824088">
    <property type="component" value="Unassembled WGS sequence"/>
</dbReference>
<sequence>MIDGLRYALKDGDAIVKMQPTSIRGHIKIPERVSYNGKNYSVKSIEDLAFSDCTNLTSVTIPDSVTSIGRLAFSDCGRLTHVGYESTKEQWNRISKDNEWKLYSSITKVICLDGTITL</sequence>
<gene>
    <name evidence="1" type="ORF">IAD51_06095</name>
</gene>
<organism evidence="1 2">
    <name type="scientific">Candidatus Limadaptatus stercorigallinarum</name>
    <dbReference type="NCBI Taxonomy" id="2840845"/>
    <lineage>
        <taxon>Bacteria</taxon>
        <taxon>Bacillati</taxon>
        <taxon>Bacillota</taxon>
        <taxon>Clostridia</taxon>
        <taxon>Eubacteriales</taxon>
        <taxon>Candidatus Limadaptatus</taxon>
    </lineage>
</organism>
<accession>A0A9D1HSZ3</accession>
<protein>
    <submittedName>
        <fullName evidence="1">Leucine-rich repeat protein</fullName>
    </submittedName>
</protein>
<dbReference type="Gene3D" id="3.80.10.10">
    <property type="entry name" value="Ribonuclease Inhibitor"/>
    <property type="match status" value="1"/>
</dbReference>
<name>A0A9D1HSZ3_9FIRM</name>
<dbReference type="Pfam" id="PF13306">
    <property type="entry name" value="LRR_5"/>
    <property type="match status" value="1"/>
</dbReference>
<evidence type="ECO:0000313" key="1">
    <source>
        <dbReference type="EMBL" id="HIU21779.1"/>
    </source>
</evidence>
<proteinExistence type="predicted"/>
<reference evidence="1" key="1">
    <citation type="submission" date="2020-10" db="EMBL/GenBank/DDBJ databases">
        <authorList>
            <person name="Gilroy R."/>
        </authorList>
    </citation>
    <scope>NUCLEOTIDE SEQUENCE</scope>
    <source>
        <strain evidence="1">1063</strain>
    </source>
</reference>
<dbReference type="InterPro" id="IPR026906">
    <property type="entry name" value="LRR_5"/>
</dbReference>
<dbReference type="AlphaFoldDB" id="A0A9D1HSZ3"/>
<dbReference type="InterPro" id="IPR032675">
    <property type="entry name" value="LRR_dom_sf"/>
</dbReference>
<comment type="caution">
    <text evidence="1">The sequence shown here is derived from an EMBL/GenBank/DDBJ whole genome shotgun (WGS) entry which is preliminary data.</text>
</comment>